<feature type="transmembrane region" description="Helical" evidence="1">
    <location>
        <begin position="18"/>
        <end position="35"/>
    </location>
</feature>
<evidence type="ECO:0000256" key="1">
    <source>
        <dbReference type="SAM" id="Phobius"/>
    </source>
</evidence>
<organism evidence="2 3">
    <name type="scientific">Stegodyphus mimosarum</name>
    <name type="common">African social velvet spider</name>
    <dbReference type="NCBI Taxonomy" id="407821"/>
    <lineage>
        <taxon>Eukaryota</taxon>
        <taxon>Metazoa</taxon>
        <taxon>Ecdysozoa</taxon>
        <taxon>Arthropoda</taxon>
        <taxon>Chelicerata</taxon>
        <taxon>Arachnida</taxon>
        <taxon>Araneae</taxon>
        <taxon>Araneomorphae</taxon>
        <taxon>Entelegynae</taxon>
        <taxon>Eresoidea</taxon>
        <taxon>Eresidae</taxon>
        <taxon>Stegodyphus</taxon>
    </lineage>
</organism>
<evidence type="ECO:0000313" key="2">
    <source>
        <dbReference type="EMBL" id="KFM76876.1"/>
    </source>
</evidence>
<evidence type="ECO:0000313" key="3">
    <source>
        <dbReference type="Proteomes" id="UP000054359"/>
    </source>
</evidence>
<accession>A0A087UHN7</accession>
<dbReference type="EMBL" id="KK119844">
    <property type="protein sequence ID" value="KFM76876.1"/>
    <property type="molecule type" value="Genomic_DNA"/>
</dbReference>
<name>A0A087UHN7_STEMI</name>
<proteinExistence type="predicted"/>
<reference evidence="2 3" key="1">
    <citation type="submission" date="2013-11" db="EMBL/GenBank/DDBJ databases">
        <title>Genome sequencing of Stegodyphus mimosarum.</title>
        <authorList>
            <person name="Bechsgaard J."/>
        </authorList>
    </citation>
    <scope>NUCLEOTIDE SEQUENCE [LARGE SCALE GENOMIC DNA]</scope>
</reference>
<keyword evidence="3" id="KW-1185">Reference proteome</keyword>
<feature type="non-terminal residue" evidence="2">
    <location>
        <position position="55"/>
    </location>
</feature>
<gene>
    <name evidence="2" type="ORF">X975_24718</name>
</gene>
<dbReference type="OrthoDB" id="271604at2759"/>
<sequence length="55" mass="6426">MGFPDFGQLLNLEEPKRSILMIIFVTGLVLWMILLKPMTNPNIYNNSLYWPTILD</sequence>
<keyword evidence="1" id="KW-0812">Transmembrane</keyword>
<keyword evidence="1" id="KW-0472">Membrane</keyword>
<dbReference type="STRING" id="407821.A0A087UHN7"/>
<keyword evidence="1" id="KW-1133">Transmembrane helix</keyword>
<protein>
    <submittedName>
        <fullName evidence="2">Uncharacterized protein</fullName>
    </submittedName>
</protein>
<dbReference type="AlphaFoldDB" id="A0A087UHN7"/>
<dbReference type="Proteomes" id="UP000054359">
    <property type="component" value="Unassembled WGS sequence"/>
</dbReference>